<name>A0A845B937_9PROT</name>
<dbReference type="Gene3D" id="3.40.50.150">
    <property type="entry name" value="Vaccinia Virus protein VP39"/>
    <property type="match status" value="1"/>
</dbReference>
<accession>A0A845B937</accession>
<protein>
    <submittedName>
        <fullName evidence="3">FkbM family methyltransferase</fullName>
    </submittedName>
</protein>
<dbReference type="RefSeq" id="WP_160937251.1">
    <property type="nucleotide sequence ID" value="NZ_SNVJ01000009.1"/>
</dbReference>
<dbReference type="GO" id="GO:0008168">
    <property type="term" value="F:methyltransferase activity"/>
    <property type="evidence" value="ECO:0007669"/>
    <property type="project" value="UniProtKB-KW"/>
</dbReference>
<dbReference type="GO" id="GO:0032259">
    <property type="term" value="P:methylation"/>
    <property type="evidence" value="ECO:0007669"/>
    <property type="project" value="UniProtKB-KW"/>
</dbReference>
<dbReference type="InterPro" id="IPR052514">
    <property type="entry name" value="SAM-dependent_MTase"/>
</dbReference>
<dbReference type="PANTHER" id="PTHR34203">
    <property type="entry name" value="METHYLTRANSFERASE, FKBM FAMILY PROTEIN"/>
    <property type="match status" value="1"/>
</dbReference>
<keyword evidence="3" id="KW-0808">Transferase</keyword>
<reference evidence="3 4" key="1">
    <citation type="submission" date="2019-03" db="EMBL/GenBank/DDBJ databases">
        <title>Roseomonas sp. a novel Roseomonas species isolated from Sea whip Gorgonian.</title>
        <authorList>
            <person name="Li F."/>
            <person name="Pan X."/>
            <person name="Huang S."/>
            <person name="Li Z."/>
            <person name="Meng B."/>
        </authorList>
    </citation>
    <scope>NUCLEOTIDE SEQUENCE [LARGE SCALE GENOMIC DNA]</scope>
    <source>
        <strain evidence="3 4">M0104</strain>
    </source>
</reference>
<evidence type="ECO:0000259" key="2">
    <source>
        <dbReference type="Pfam" id="PF05050"/>
    </source>
</evidence>
<evidence type="ECO:0000313" key="3">
    <source>
        <dbReference type="EMBL" id="MXP64123.1"/>
    </source>
</evidence>
<dbReference type="PANTHER" id="PTHR34203:SF15">
    <property type="entry name" value="SLL1173 PROTEIN"/>
    <property type="match status" value="1"/>
</dbReference>
<keyword evidence="1" id="KW-0175">Coiled coil</keyword>
<evidence type="ECO:0000313" key="4">
    <source>
        <dbReference type="Proteomes" id="UP000460715"/>
    </source>
</evidence>
<feature type="coiled-coil region" evidence="1">
    <location>
        <begin position="79"/>
        <end position="171"/>
    </location>
</feature>
<evidence type="ECO:0000256" key="1">
    <source>
        <dbReference type="SAM" id="Coils"/>
    </source>
</evidence>
<keyword evidence="4" id="KW-1185">Reference proteome</keyword>
<sequence>MSETHPSSDHLTRMLASVEAGIRALQDRLAAGAGTPPPPPATAAAVDAGLSALQSRLAEVETRLLRPITRLEAHSPTAAEALQSGLQAVQSRLTEIEANLLPPITRLEAQPPAAAEALQSGLQAVQSRLTEIEANLLPPITRLEAQPPAAAEALQSGLQAVQSRLAEIEANLLPPIARLEARPSAAAETFGAGLHAVQSRLAEIETNLVRRITRLEAQLNQMRNAHTLYLGDHEALTRLYTGHRIYVDTRDVGICSHLMLEGRWEPWIEKIIAEAVKPGMTFLDVGANFGYYTLLSAAWVGAAGKVYSFEANPQIFRHLRKSVSINGFDGWVTLHNLAVHAEEATLRFSYTDEYSGGGSTMGGPQGSHQVEVRAAPLDALLADVPAVNVMKVDVEGAEPYVFQGARALMDRSPDLTLIVEFHEGSTRPILPPLQYLQNFITQGFALALIEPTGLTGTMTAEQCLQRLQGQLGYLHLTRGAA</sequence>
<dbReference type="AlphaFoldDB" id="A0A845B937"/>
<dbReference type="InterPro" id="IPR029063">
    <property type="entry name" value="SAM-dependent_MTases_sf"/>
</dbReference>
<feature type="domain" description="Methyltransferase FkbM" evidence="2">
    <location>
        <begin position="284"/>
        <end position="423"/>
    </location>
</feature>
<dbReference type="NCBIfam" id="TIGR01444">
    <property type="entry name" value="fkbM_fam"/>
    <property type="match status" value="1"/>
</dbReference>
<dbReference type="Pfam" id="PF05050">
    <property type="entry name" value="Methyltransf_21"/>
    <property type="match status" value="1"/>
</dbReference>
<comment type="caution">
    <text evidence="3">The sequence shown here is derived from an EMBL/GenBank/DDBJ whole genome shotgun (WGS) entry which is preliminary data.</text>
</comment>
<dbReference type="SUPFAM" id="SSF53335">
    <property type="entry name" value="S-adenosyl-L-methionine-dependent methyltransferases"/>
    <property type="match status" value="1"/>
</dbReference>
<organism evidence="3 4">
    <name type="scientific">Teichococcus coralli</name>
    <dbReference type="NCBI Taxonomy" id="2545983"/>
    <lineage>
        <taxon>Bacteria</taxon>
        <taxon>Pseudomonadati</taxon>
        <taxon>Pseudomonadota</taxon>
        <taxon>Alphaproteobacteria</taxon>
        <taxon>Acetobacterales</taxon>
        <taxon>Roseomonadaceae</taxon>
        <taxon>Roseomonas</taxon>
    </lineage>
</organism>
<keyword evidence="3" id="KW-0489">Methyltransferase</keyword>
<gene>
    <name evidence="3" type="ORF">E0493_12290</name>
</gene>
<dbReference type="OrthoDB" id="5679686at2"/>
<dbReference type="Proteomes" id="UP000460715">
    <property type="component" value="Unassembled WGS sequence"/>
</dbReference>
<dbReference type="EMBL" id="SNVJ01000009">
    <property type="protein sequence ID" value="MXP64123.1"/>
    <property type="molecule type" value="Genomic_DNA"/>
</dbReference>
<dbReference type="InterPro" id="IPR006342">
    <property type="entry name" value="FkbM_mtfrase"/>
</dbReference>
<proteinExistence type="predicted"/>